<dbReference type="RefSeq" id="WP_323738949.1">
    <property type="nucleotide sequence ID" value="NZ_CP112933.1"/>
</dbReference>
<evidence type="ECO:0000313" key="3">
    <source>
        <dbReference type="Proteomes" id="UP001326613"/>
    </source>
</evidence>
<evidence type="ECO:0000313" key="2">
    <source>
        <dbReference type="EMBL" id="WPY01474.1"/>
    </source>
</evidence>
<dbReference type="PANTHER" id="PTHR13696:SF96">
    <property type="entry name" value="COBQ_COBB_MIND_PARA NUCLEOTIDE BINDING DOMAIN-CONTAINING PROTEIN"/>
    <property type="match status" value="1"/>
</dbReference>
<dbReference type="EMBL" id="CP112933">
    <property type="protein sequence ID" value="WPY01474.1"/>
    <property type="molecule type" value="Genomic_DNA"/>
</dbReference>
<dbReference type="InterPro" id="IPR050678">
    <property type="entry name" value="DNA_Partitioning_ATPase"/>
</dbReference>
<organism evidence="2 3">
    <name type="scientific">Candidatus Trichorickettsia mobilis</name>
    <dbReference type="NCBI Taxonomy" id="1346319"/>
    <lineage>
        <taxon>Bacteria</taxon>
        <taxon>Pseudomonadati</taxon>
        <taxon>Pseudomonadota</taxon>
        <taxon>Alphaproteobacteria</taxon>
        <taxon>Rickettsiales</taxon>
        <taxon>Rickettsiaceae</taxon>
        <taxon>Rickettsieae</taxon>
        <taxon>Candidatus Trichorickettsia</taxon>
    </lineage>
</organism>
<dbReference type="Gene3D" id="3.40.50.300">
    <property type="entry name" value="P-loop containing nucleotide triphosphate hydrolases"/>
    <property type="match status" value="1"/>
</dbReference>
<reference evidence="2 3" key="1">
    <citation type="submission" date="2022-10" db="EMBL/GenBank/DDBJ databases">
        <title>Host association and intracellularity evolved multiple times independently in the Rickettsiales.</title>
        <authorList>
            <person name="Castelli M."/>
            <person name="Nardi T."/>
            <person name="Gammuto L."/>
            <person name="Bellinzona G."/>
            <person name="Sabaneyeva E."/>
            <person name="Potekhin A."/>
            <person name="Serra V."/>
            <person name="Petroni G."/>
            <person name="Sassera D."/>
        </authorList>
    </citation>
    <scope>NUCLEOTIDE SEQUENCE [LARGE SCALE GENOMIC DNA]</scope>
    <source>
        <strain evidence="2 3">Kr 154-4</strain>
        <plasmid evidence="2 3">unnamed1</plasmid>
    </source>
</reference>
<keyword evidence="3" id="KW-1185">Reference proteome</keyword>
<dbReference type="PIRSF" id="PIRSF009320">
    <property type="entry name" value="Nuc_binding_HP_1000"/>
    <property type="match status" value="1"/>
</dbReference>
<keyword evidence="2" id="KW-0614">Plasmid</keyword>
<geneLocation type="plasmid" evidence="2 3">
    <name>unnamed1</name>
</geneLocation>
<dbReference type="CDD" id="cd02042">
    <property type="entry name" value="ParAB_family"/>
    <property type="match status" value="1"/>
</dbReference>
<proteinExistence type="predicted"/>
<dbReference type="InterPro" id="IPR027417">
    <property type="entry name" value="P-loop_NTPase"/>
</dbReference>
<dbReference type="SUPFAM" id="SSF52540">
    <property type="entry name" value="P-loop containing nucleoside triphosphate hydrolases"/>
    <property type="match status" value="1"/>
</dbReference>
<protein>
    <submittedName>
        <fullName evidence="2">ParA-like protein</fullName>
    </submittedName>
</protein>
<gene>
    <name evidence="2" type="ORF">Trichorick_01387</name>
</gene>
<dbReference type="Proteomes" id="UP001326613">
    <property type="component" value="Plasmid unnamed1"/>
</dbReference>
<feature type="domain" description="CobQ/CobB/MinD/ParA nucleotide binding" evidence="1">
    <location>
        <begin position="4"/>
        <end position="188"/>
    </location>
</feature>
<accession>A0ABZ0UTW3</accession>
<sequence length="213" mass="23840">MILLIGGEKGGTGKSTIASNLSVKLSHQNHEVILIDCDPQGTSTKWLTRRNKFYPDLPKVFCVQKTGDTYDTIKDLASRYKYVIIDAGGRDSEELRTAMVACNKMYIPLKASQPDLETSKHMTQLIKLAKSLNNKLDAYTIISMASTHYNLNEDKEAITLLSQLDIAKVSSVIIHERKVYRDAIADGKGVVEYDNPKAIQEIDLLAKEVFFNE</sequence>
<dbReference type="InterPro" id="IPR002586">
    <property type="entry name" value="CobQ/CobB/MinD/ParA_Nub-bd_dom"/>
</dbReference>
<evidence type="ECO:0000259" key="1">
    <source>
        <dbReference type="Pfam" id="PF01656"/>
    </source>
</evidence>
<name>A0ABZ0UTW3_9RICK</name>
<dbReference type="Pfam" id="PF01656">
    <property type="entry name" value="CbiA"/>
    <property type="match status" value="1"/>
</dbReference>
<dbReference type="PANTHER" id="PTHR13696">
    <property type="entry name" value="P-LOOP CONTAINING NUCLEOSIDE TRIPHOSPHATE HYDROLASE"/>
    <property type="match status" value="1"/>
</dbReference>